<name>A0ABP8L0F8_9BACT</name>
<dbReference type="EMBL" id="BAABHB010000018">
    <property type="protein sequence ID" value="GAA4419250.1"/>
    <property type="molecule type" value="Genomic_DNA"/>
</dbReference>
<evidence type="ECO:0000313" key="1">
    <source>
        <dbReference type="EMBL" id="GAA4419250.1"/>
    </source>
</evidence>
<evidence type="ECO:0000313" key="2">
    <source>
        <dbReference type="Proteomes" id="UP001500936"/>
    </source>
</evidence>
<sequence>MFSSIFNKKKKSSGIFIPKGQAFKELTEALEDTSINGISEHLGYNTNQVQAYYGYPPENPDITAVIFEVFTQNIVFVSTKTHVTQLTRSKVDYFLRDFKLEEFYNSVTTEDILQEGIENRTLSIDYLARVLAIESPDENGVFFVPKIGHYLYFNEGFLTDFSASDGLNKWAKQLMQINPNLIDSYEKVAKKYWGHESKKIINEVNIQAEAFADLPQAANNKFIPLHEAELGTINFFMLLVCHYDRGITLPEFKEINHGRYKETLQSTDSLIEYKLGNFTYRFLASGVLFDIKRN</sequence>
<accession>A0ABP8L0F8</accession>
<keyword evidence="2" id="KW-1185">Reference proteome</keyword>
<gene>
    <name evidence="1" type="ORF">GCM10023187_53380</name>
</gene>
<organism evidence="1 2">
    <name type="scientific">Nibrella viscosa</name>
    <dbReference type="NCBI Taxonomy" id="1084524"/>
    <lineage>
        <taxon>Bacteria</taxon>
        <taxon>Pseudomonadati</taxon>
        <taxon>Bacteroidota</taxon>
        <taxon>Cytophagia</taxon>
        <taxon>Cytophagales</taxon>
        <taxon>Spirosomataceae</taxon>
        <taxon>Nibrella</taxon>
    </lineage>
</organism>
<dbReference type="RefSeq" id="WP_345271121.1">
    <property type="nucleotide sequence ID" value="NZ_BAABHB010000018.1"/>
</dbReference>
<comment type="caution">
    <text evidence="1">The sequence shown here is derived from an EMBL/GenBank/DDBJ whole genome shotgun (WGS) entry which is preliminary data.</text>
</comment>
<protein>
    <recommendedName>
        <fullName evidence="3">DUF4263 domain-containing protein</fullName>
    </recommendedName>
</protein>
<evidence type="ECO:0008006" key="3">
    <source>
        <dbReference type="Google" id="ProtNLM"/>
    </source>
</evidence>
<proteinExistence type="predicted"/>
<dbReference type="Proteomes" id="UP001500936">
    <property type="component" value="Unassembled WGS sequence"/>
</dbReference>
<reference evidence="2" key="1">
    <citation type="journal article" date="2019" name="Int. J. Syst. Evol. Microbiol.">
        <title>The Global Catalogue of Microorganisms (GCM) 10K type strain sequencing project: providing services to taxonomists for standard genome sequencing and annotation.</title>
        <authorList>
            <consortium name="The Broad Institute Genomics Platform"/>
            <consortium name="The Broad Institute Genome Sequencing Center for Infectious Disease"/>
            <person name="Wu L."/>
            <person name="Ma J."/>
        </authorList>
    </citation>
    <scope>NUCLEOTIDE SEQUENCE [LARGE SCALE GENOMIC DNA]</scope>
    <source>
        <strain evidence="2">JCM 17925</strain>
    </source>
</reference>